<dbReference type="PANTHER" id="PTHR13244:SF7">
    <property type="entry name" value="ZINC FINGER MYND DOMAIN-CONTAINING PROTEIN 10"/>
    <property type="match status" value="1"/>
</dbReference>
<organism evidence="2">
    <name type="scientific">Micromonas pusilla (strain CCMP1545)</name>
    <name type="common">Picoplanktonic green alga</name>
    <dbReference type="NCBI Taxonomy" id="564608"/>
    <lineage>
        <taxon>Eukaryota</taxon>
        <taxon>Viridiplantae</taxon>
        <taxon>Chlorophyta</taxon>
        <taxon>Mamiellophyceae</taxon>
        <taxon>Mamiellales</taxon>
        <taxon>Mamiellaceae</taxon>
        <taxon>Micromonas</taxon>
    </lineage>
</organism>
<dbReference type="Proteomes" id="UP000001876">
    <property type="component" value="Unassembled WGS sequence"/>
</dbReference>
<dbReference type="EMBL" id="GG663747">
    <property type="protein sequence ID" value="EEH52771.1"/>
    <property type="molecule type" value="Genomic_DNA"/>
</dbReference>
<reference evidence="1 2" key="1">
    <citation type="journal article" date="2009" name="Science">
        <title>Green evolution and dynamic adaptations revealed by genomes of the marine picoeukaryotes Micromonas.</title>
        <authorList>
            <person name="Worden A.Z."/>
            <person name="Lee J.H."/>
            <person name="Mock T."/>
            <person name="Rouze P."/>
            <person name="Simmons M.P."/>
            <person name="Aerts A.L."/>
            <person name="Allen A.E."/>
            <person name="Cuvelier M.L."/>
            <person name="Derelle E."/>
            <person name="Everett M.V."/>
            <person name="Foulon E."/>
            <person name="Grimwood J."/>
            <person name="Gundlach H."/>
            <person name="Henrissat B."/>
            <person name="Napoli C."/>
            <person name="McDonald S.M."/>
            <person name="Parker M.S."/>
            <person name="Rombauts S."/>
            <person name="Salamov A."/>
            <person name="Von Dassow P."/>
            <person name="Badger J.H."/>
            <person name="Coutinho P.M."/>
            <person name="Demir E."/>
            <person name="Dubchak I."/>
            <person name="Gentemann C."/>
            <person name="Eikrem W."/>
            <person name="Gready J.E."/>
            <person name="John U."/>
            <person name="Lanier W."/>
            <person name="Lindquist E.A."/>
            <person name="Lucas S."/>
            <person name="Mayer K.F."/>
            <person name="Moreau H."/>
            <person name="Not F."/>
            <person name="Otillar R."/>
            <person name="Panaud O."/>
            <person name="Pangilinan J."/>
            <person name="Paulsen I."/>
            <person name="Piegu B."/>
            <person name="Poliakov A."/>
            <person name="Robbens S."/>
            <person name="Schmutz J."/>
            <person name="Toulza E."/>
            <person name="Wyss T."/>
            <person name="Zelensky A."/>
            <person name="Zhou K."/>
            <person name="Armbrust E.V."/>
            <person name="Bhattacharya D."/>
            <person name="Goodenough U.W."/>
            <person name="Van de Peer Y."/>
            <person name="Grigoriev I.V."/>
        </authorList>
    </citation>
    <scope>NUCLEOTIDE SEQUENCE [LARGE SCALE GENOMIC DNA]</scope>
    <source>
        <strain evidence="1 2">CCMP1545</strain>
    </source>
</reference>
<dbReference type="STRING" id="564608.C1N4Q5"/>
<proteinExistence type="predicted"/>
<gene>
    <name evidence="1" type="ORF">MICPUCDRAFT_52644</name>
</gene>
<dbReference type="InterPro" id="IPR052298">
    <property type="entry name" value="ZMYND10"/>
</dbReference>
<protein>
    <submittedName>
        <fullName evidence="1">Predicted protein</fullName>
    </submittedName>
</protein>
<keyword evidence="2" id="KW-1185">Reference proteome</keyword>
<dbReference type="AlphaFoldDB" id="C1N4Q5"/>
<accession>C1N4Q5</accession>
<name>C1N4Q5_MICPC</name>
<dbReference type="RefSeq" id="XP_003062832.1">
    <property type="nucleotide sequence ID" value="XM_003062786.1"/>
</dbReference>
<dbReference type="GeneID" id="9688479"/>
<dbReference type="PANTHER" id="PTHR13244">
    <property type="entry name" value="ZINC FINGER MYND DOMAIN CONTAINING PROTEIN 10"/>
    <property type="match status" value="1"/>
</dbReference>
<evidence type="ECO:0000313" key="2">
    <source>
        <dbReference type="Proteomes" id="UP000001876"/>
    </source>
</evidence>
<dbReference type="OrthoDB" id="432970at2759"/>
<dbReference type="GO" id="GO:0005737">
    <property type="term" value="C:cytoplasm"/>
    <property type="evidence" value="ECO:0007669"/>
    <property type="project" value="TreeGrafter"/>
</dbReference>
<sequence length="240" mass="26463">MDALLSGGGFDFAAAAGFASSQQNGFLPAHEAERVVESLREFTIEDVGSPAWSSQRQSLERLNVQAHHNAVTNSDEFVKEFLVSHDKVATLVHELLVIEAWKANVRFPEDALEASTTNMNAYLACYFEATLVNLLEIAFYHQDACEAAGDDALLELTDYCARALVYLNAGAKKDAEDAMRKKTAKELVNQTAAEELREKVRDARFATACCALTVLRYLTDYVNQVPLCVMARLLGAFSSR</sequence>
<dbReference type="KEGG" id="mpp:MICPUCDRAFT_52644"/>
<evidence type="ECO:0000313" key="1">
    <source>
        <dbReference type="EMBL" id="EEH52771.1"/>
    </source>
</evidence>
<dbReference type="eggNOG" id="ENOG502QS3F">
    <property type="taxonomic scope" value="Eukaryota"/>
</dbReference>